<keyword evidence="4" id="KW-1185">Reference proteome</keyword>
<proteinExistence type="predicted"/>
<dbReference type="Pfam" id="PF06025">
    <property type="entry name" value="DUF913"/>
    <property type="match status" value="1"/>
</dbReference>
<evidence type="ECO:0000313" key="4">
    <source>
        <dbReference type="Proteomes" id="UP001054945"/>
    </source>
</evidence>
<feature type="compositionally biased region" description="Acidic residues" evidence="1">
    <location>
        <begin position="84"/>
        <end position="95"/>
    </location>
</feature>
<feature type="compositionally biased region" description="Polar residues" evidence="1">
    <location>
        <begin position="74"/>
        <end position="83"/>
    </location>
</feature>
<evidence type="ECO:0000259" key="2">
    <source>
        <dbReference type="Pfam" id="PF06025"/>
    </source>
</evidence>
<name>A0AAV4WJK7_CAEEX</name>
<gene>
    <name evidence="3" type="primary">HUWE1</name>
    <name evidence="3" type="ORF">CEXT_813781</name>
</gene>
<protein>
    <submittedName>
        <fullName evidence="3">E3 ubiquitin-protein ligase HUWE1</fullName>
    </submittedName>
</protein>
<organism evidence="3 4">
    <name type="scientific">Caerostris extrusa</name>
    <name type="common">Bark spider</name>
    <name type="synonym">Caerostris bankana</name>
    <dbReference type="NCBI Taxonomy" id="172846"/>
    <lineage>
        <taxon>Eukaryota</taxon>
        <taxon>Metazoa</taxon>
        <taxon>Ecdysozoa</taxon>
        <taxon>Arthropoda</taxon>
        <taxon>Chelicerata</taxon>
        <taxon>Arachnida</taxon>
        <taxon>Araneae</taxon>
        <taxon>Araneomorphae</taxon>
        <taxon>Entelegynae</taxon>
        <taxon>Araneoidea</taxon>
        <taxon>Araneidae</taxon>
        <taxon>Caerostris</taxon>
    </lineage>
</organism>
<comment type="caution">
    <text evidence="3">The sequence shown here is derived from an EMBL/GenBank/DDBJ whole genome shotgun (WGS) entry which is preliminary data.</text>
</comment>
<dbReference type="InterPro" id="IPR010314">
    <property type="entry name" value="E3_Ub_ligase_DUF913"/>
</dbReference>
<reference evidence="3 4" key="1">
    <citation type="submission" date="2021-06" db="EMBL/GenBank/DDBJ databases">
        <title>Caerostris extrusa draft genome.</title>
        <authorList>
            <person name="Kono N."/>
            <person name="Arakawa K."/>
        </authorList>
    </citation>
    <scope>NUCLEOTIDE SEQUENCE [LARGE SCALE GENOMIC DNA]</scope>
</reference>
<feature type="region of interest" description="Disordered" evidence="1">
    <location>
        <begin position="74"/>
        <end position="112"/>
    </location>
</feature>
<dbReference type="AlphaFoldDB" id="A0AAV4WJK7"/>
<evidence type="ECO:0000256" key="1">
    <source>
        <dbReference type="SAM" id="MobiDB-lite"/>
    </source>
</evidence>
<accession>A0AAV4WJK7</accession>
<dbReference type="Proteomes" id="UP001054945">
    <property type="component" value="Unassembled WGS sequence"/>
</dbReference>
<evidence type="ECO:0000313" key="3">
    <source>
        <dbReference type="EMBL" id="GIY82205.1"/>
    </source>
</evidence>
<dbReference type="EMBL" id="BPLR01016221">
    <property type="protein sequence ID" value="GIY82205.1"/>
    <property type="molecule type" value="Genomic_DNA"/>
</dbReference>
<feature type="domain" description="DUF913" evidence="2">
    <location>
        <begin position="11"/>
        <end position="127"/>
    </location>
</feature>
<sequence length="130" mass="14259">MRRRRSSDPIGDAASNLGNAMDELMRHQPSLRTDATAAIIKLLEELCAMGRDPRVVCSRPTTKPDIVTTTVITRISNVSNDAGSSDDEEEDDDDTGSTPVQGPIPKSQIDRSNGTELKWFKFIEDCCAFS</sequence>